<feature type="transmembrane region" description="Helical" evidence="8">
    <location>
        <begin position="7"/>
        <end position="26"/>
    </location>
</feature>
<sequence>MKKYFNLTTYVVFGVFSVLTTFYFPYLNQHVGLSLAEVGTVVSIGALFTLIAQPVLSNQFSKVKNRNRFILIYLAFVFLAIIGLIFINKDWAIIFAPIYGGVLAPVAGIFEIYIEDLCVKKGFEFSDIRKWGSIGYGCIVLLGGGIIAKFGYRILHILALSMIILIALVIIFKFENTEIKVEQLSKVGFKDLIKNKTVVLLSIIVFLSIGSYAGVDFAYSSYLVDITKDVSLANKIYSGSIGFRVFIEFISFMLVSKYLSKANSKKCIMIAFSIASIKILLFSTGILPLIVLGDQLHGIMYGLYLTFIFKYLREVLDDRIIPSAFAILSVLSSGGANFIYPYIYSLIQEKLGYTFMYLFGFILIISAIVLTYTALPKGKLNNSEELKASSL</sequence>
<feature type="transmembrane region" description="Helical" evidence="8">
    <location>
        <begin position="93"/>
        <end position="114"/>
    </location>
</feature>
<dbReference type="EMBL" id="JAIFTX010000001">
    <property type="protein sequence ID" value="MBX7289446.1"/>
    <property type="molecule type" value="Genomic_DNA"/>
</dbReference>
<evidence type="ECO:0000256" key="4">
    <source>
        <dbReference type="ARBA" id="ARBA00022519"/>
    </source>
</evidence>
<evidence type="ECO:0000256" key="5">
    <source>
        <dbReference type="ARBA" id="ARBA00022692"/>
    </source>
</evidence>
<feature type="transmembrane region" description="Helical" evidence="8">
    <location>
        <begin position="197"/>
        <end position="215"/>
    </location>
</feature>
<organism evidence="10 11">
    <name type="scientific">Clostridium chauvoei</name>
    <dbReference type="NCBI Taxonomy" id="46867"/>
    <lineage>
        <taxon>Bacteria</taxon>
        <taxon>Bacillati</taxon>
        <taxon>Bacillota</taxon>
        <taxon>Clostridia</taxon>
        <taxon>Eubacteriales</taxon>
        <taxon>Clostridiaceae</taxon>
        <taxon>Clostridium</taxon>
    </lineage>
</organism>
<keyword evidence="4" id="KW-0997">Cell inner membrane</keyword>
<dbReference type="AlphaFoldDB" id="A0ABD4RDU2"/>
<evidence type="ECO:0000256" key="3">
    <source>
        <dbReference type="ARBA" id="ARBA00022475"/>
    </source>
</evidence>
<dbReference type="GO" id="GO:0005886">
    <property type="term" value="C:plasma membrane"/>
    <property type="evidence" value="ECO:0007669"/>
    <property type="project" value="UniProtKB-SubCell"/>
</dbReference>
<evidence type="ECO:0000256" key="7">
    <source>
        <dbReference type="ARBA" id="ARBA00023136"/>
    </source>
</evidence>
<dbReference type="KEGG" id="cchv:BTM20_07100"/>
<feature type="transmembrane region" description="Helical" evidence="8">
    <location>
        <begin position="267"/>
        <end position="290"/>
    </location>
</feature>
<evidence type="ECO:0000256" key="1">
    <source>
        <dbReference type="ARBA" id="ARBA00004429"/>
    </source>
</evidence>
<dbReference type="RefSeq" id="WP_021875618.1">
    <property type="nucleotide sequence ID" value="NZ_CP018624.1"/>
</dbReference>
<keyword evidence="5 8" id="KW-0812">Transmembrane</keyword>
<dbReference type="PANTHER" id="PTHR23522:SF10">
    <property type="entry name" value="3-PHENYLPROPIONIC ACID TRANSPORTER-RELATED"/>
    <property type="match status" value="1"/>
</dbReference>
<feature type="domain" description="Major facilitator superfamily associated" evidence="9">
    <location>
        <begin position="10"/>
        <end position="339"/>
    </location>
</feature>
<feature type="transmembrane region" description="Helical" evidence="8">
    <location>
        <begin position="324"/>
        <end position="343"/>
    </location>
</feature>
<evidence type="ECO:0000313" key="10">
    <source>
        <dbReference type="EMBL" id="MBX7289446.1"/>
    </source>
</evidence>
<protein>
    <submittedName>
        <fullName evidence="10">MFS transporter</fullName>
    </submittedName>
</protein>
<evidence type="ECO:0000313" key="11">
    <source>
        <dbReference type="Proteomes" id="UP000775179"/>
    </source>
</evidence>
<evidence type="ECO:0000256" key="8">
    <source>
        <dbReference type="SAM" id="Phobius"/>
    </source>
</evidence>
<keyword evidence="2" id="KW-0813">Transport</keyword>
<keyword evidence="7 8" id="KW-0472">Membrane</keyword>
<dbReference type="InterPro" id="IPR036259">
    <property type="entry name" value="MFS_trans_sf"/>
</dbReference>
<evidence type="ECO:0000259" key="9">
    <source>
        <dbReference type="Pfam" id="PF12832"/>
    </source>
</evidence>
<dbReference type="SUPFAM" id="SSF103473">
    <property type="entry name" value="MFS general substrate transporter"/>
    <property type="match status" value="1"/>
</dbReference>
<feature type="transmembrane region" description="Helical" evidence="8">
    <location>
        <begin position="355"/>
        <end position="375"/>
    </location>
</feature>
<dbReference type="Proteomes" id="UP000775179">
    <property type="component" value="Unassembled WGS sequence"/>
</dbReference>
<keyword evidence="3" id="KW-1003">Cell membrane</keyword>
<feature type="transmembrane region" description="Helical" evidence="8">
    <location>
        <begin position="235"/>
        <end position="255"/>
    </location>
</feature>
<comment type="caution">
    <text evidence="10">The sequence shown here is derived from an EMBL/GenBank/DDBJ whole genome shotgun (WGS) entry which is preliminary data.</text>
</comment>
<comment type="subcellular location">
    <subcellularLocation>
        <location evidence="1">Cell inner membrane</location>
        <topology evidence="1">Multi-pass membrane protein</topology>
    </subcellularLocation>
</comment>
<evidence type="ECO:0000256" key="2">
    <source>
        <dbReference type="ARBA" id="ARBA00022448"/>
    </source>
</evidence>
<dbReference type="Pfam" id="PF12832">
    <property type="entry name" value="MFS_1_like"/>
    <property type="match status" value="1"/>
</dbReference>
<gene>
    <name evidence="10" type="ORF">K4H94_00070</name>
</gene>
<evidence type="ECO:0000256" key="6">
    <source>
        <dbReference type="ARBA" id="ARBA00022989"/>
    </source>
</evidence>
<dbReference type="Gene3D" id="1.20.1250.20">
    <property type="entry name" value="MFS general substrate transporter like domains"/>
    <property type="match status" value="2"/>
</dbReference>
<feature type="transmembrane region" description="Helical" evidence="8">
    <location>
        <begin position="38"/>
        <end position="57"/>
    </location>
</feature>
<dbReference type="PANTHER" id="PTHR23522">
    <property type="entry name" value="BLL5896 PROTEIN"/>
    <property type="match status" value="1"/>
</dbReference>
<keyword evidence="6 8" id="KW-1133">Transmembrane helix</keyword>
<dbReference type="GeneID" id="66301631"/>
<proteinExistence type="predicted"/>
<feature type="transmembrane region" description="Helical" evidence="8">
    <location>
        <begin position="134"/>
        <end position="152"/>
    </location>
</feature>
<accession>A0ABD4RDU2</accession>
<feature type="transmembrane region" description="Helical" evidence="8">
    <location>
        <begin position="69"/>
        <end position="87"/>
    </location>
</feature>
<name>A0ABD4RDU2_9CLOT</name>
<reference evidence="10 11" key="1">
    <citation type="submission" date="2021-08" db="EMBL/GenBank/DDBJ databases">
        <title>Genome sequence analysis of Clostridium chauvoei strains of European origin and evaluation of typing options for outbreak investigations.</title>
        <authorList>
            <person name="Abdel-Glil M."/>
            <person name="Thomas P."/>
            <person name="Seyboldt C."/>
        </authorList>
    </citation>
    <scope>NUCLEOTIDE SEQUENCE [LARGE SCALE GENOMIC DNA]</scope>
    <source>
        <strain evidence="10 11">S0260-09</strain>
    </source>
</reference>
<feature type="transmembrane region" description="Helical" evidence="8">
    <location>
        <begin position="158"/>
        <end position="176"/>
    </location>
</feature>
<dbReference type="InterPro" id="IPR024989">
    <property type="entry name" value="MFS_assoc_dom"/>
</dbReference>